<evidence type="ECO:0000256" key="1">
    <source>
        <dbReference type="ARBA" id="ARBA00004477"/>
    </source>
</evidence>
<evidence type="ECO:0000256" key="6">
    <source>
        <dbReference type="ARBA" id="ARBA00022679"/>
    </source>
</evidence>
<keyword evidence="4 11" id="KW-0337">GPI-anchor biosynthesis</keyword>
<feature type="signal peptide" evidence="12">
    <location>
        <begin position="1"/>
        <end position="20"/>
    </location>
</feature>
<evidence type="ECO:0000256" key="8">
    <source>
        <dbReference type="ARBA" id="ARBA00022824"/>
    </source>
</evidence>
<keyword evidence="12" id="KW-0732">Signal</keyword>
<comment type="function">
    <text evidence="11">Catalytic subunit of the glycosylphosphatidylinositol-mannosyltransferase I complex which catalyzes the transfer of the first mannose, via an alpha-1,4 bond from a dolichol-phosphate-mannose (Dol-P-Man) to the glucosaminyl acyl phosphatidylinositol (GlcN-(acyl)PI) intermediate to generate alpha-D-Man-(1-&gt;4)-alpha-D-GlcN-(1-&gt;6)-(1-radyl,2-acyl-sn-glycero-3-phospho)-2-acyl-inositol and participates in the sixth step of the glycosylphosphatidylinositol-anchor biosynthesis.</text>
</comment>
<gene>
    <name evidence="13" type="ORF">PPROV_000621200</name>
</gene>
<evidence type="ECO:0000256" key="3">
    <source>
        <dbReference type="ARBA" id="ARBA00011071"/>
    </source>
</evidence>
<dbReference type="OrthoDB" id="1741594at2759"/>
<feature type="transmembrane region" description="Helical" evidence="11">
    <location>
        <begin position="364"/>
        <end position="385"/>
    </location>
</feature>
<proteinExistence type="inferred from homology"/>
<keyword evidence="9 11" id="KW-1133">Transmembrane helix</keyword>
<dbReference type="UniPathway" id="UPA00196"/>
<dbReference type="GO" id="GO:0005789">
    <property type="term" value="C:endoplasmic reticulum membrane"/>
    <property type="evidence" value="ECO:0007669"/>
    <property type="project" value="UniProtKB-SubCell"/>
</dbReference>
<protein>
    <recommendedName>
        <fullName evidence="11">GPI mannosyltransferase 1</fullName>
        <ecNumber evidence="11">2.4.1.-</ecNumber>
    </recommendedName>
    <alternativeName>
        <fullName evidence="11">GPI mannosyltransferase I</fullName>
    </alternativeName>
</protein>
<keyword evidence="5 11" id="KW-0328">Glycosyltransferase</keyword>
<accession>A0A830HNU7</accession>
<dbReference type="EC" id="2.4.1.-" evidence="11"/>
<dbReference type="Pfam" id="PF05007">
    <property type="entry name" value="Mannosyl_trans"/>
    <property type="match status" value="1"/>
</dbReference>
<comment type="subcellular location">
    <subcellularLocation>
        <location evidence="1 11">Endoplasmic reticulum membrane</location>
        <topology evidence="1 11">Multi-pass membrane protein</topology>
    </subcellularLocation>
</comment>
<dbReference type="GO" id="GO:0004376">
    <property type="term" value="F:GPI mannosyltransferase activity"/>
    <property type="evidence" value="ECO:0007669"/>
    <property type="project" value="InterPro"/>
</dbReference>
<feature type="transmembrane region" description="Helical" evidence="11">
    <location>
        <begin position="341"/>
        <end position="357"/>
    </location>
</feature>
<evidence type="ECO:0000256" key="12">
    <source>
        <dbReference type="SAM" id="SignalP"/>
    </source>
</evidence>
<evidence type="ECO:0000256" key="4">
    <source>
        <dbReference type="ARBA" id="ARBA00022502"/>
    </source>
</evidence>
<evidence type="ECO:0000256" key="10">
    <source>
        <dbReference type="ARBA" id="ARBA00023136"/>
    </source>
</evidence>
<dbReference type="InterPro" id="IPR007704">
    <property type="entry name" value="PIG-M"/>
</dbReference>
<dbReference type="GO" id="GO:1990529">
    <property type="term" value="C:glycosylphosphatidylinositol-mannosyltransferase I complex"/>
    <property type="evidence" value="ECO:0007669"/>
    <property type="project" value="TreeGrafter"/>
</dbReference>
<comment type="caution">
    <text evidence="13">The sequence shown here is derived from an EMBL/GenBank/DDBJ whole genome shotgun (WGS) entry which is preliminary data.</text>
</comment>
<dbReference type="AlphaFoldDB" id="A0A830HNU7"/>
<evidence type="ECO:0000313" key="14">
    <source>
        <dbReference type="Proteomes" id="UP000660262"/>
    </source>
</evidence>
<evidence type="ECO:0000256" key="9">
    <source>
        <dbReference type="ARBA" id="ARBA00022989"/>
    </source>
</evidence>
<evidence type="ECO:0000313" key="13">
    <source>
        <dbReference type="EMBL" id="GHP07470.1"/>
    </source>
</evidence>
<dbReference type="GO" id="GO:0006506">
    <property type="term" value="P:GPI anchor biosynthetic process"/>
    <property type="evidence" value="ECO:0007669"/>
    <property type="project" value="UniProtKB-UniPathway"/>
</dbReference>
<keyword evidence="10 11" id="KW-0472">Membrane</keyword>
<keyword evidence="6 11" id="KW-0808">Transferase</keyword>
<evidence type="ECO:0000256" key="2">
    <source>
        <dbReference type="ARBA" id="ARBA00004687"/>
    </source>
</evidence>
<evidence type="ECO:0000256" key="5">
    <source>
        <dbReference type="ARBA" id="ARBA00022676"/>
    </source>
</evidence>
<feature type="chain" id="PRO_5032645693" description="GPI mannosyltransferase 1" evidence="12">
    <location>
        <begin position="21"/>
        <end position="427"/>
    </location>
</feature>
<dbReference type="PANTHER" id="PTHR12886:SF0">
    <property type="entry name" value="GPI MANNOSYLTRANSFERASE 1"/>
    <property type="match status" value="1"/>
</dbReference>
<comment type="pathway">
    <text evidence="2 11">Glycolipid biosynthesis; glycosylphosphatidylinositol-anchor biosynthesis.</text>
</comment>
<keyword evidence="7 11" id="KW-0812">Transmembrane</keyword>
<sequence>MASIYRDVFVSLSLRFIVVAYSVYHDASYDVPYTDVDMYVYLDAASRVDAADAIATMHRAFDAPTYRYTPLLALTLSTLGAHVVTSKVIFCIADVLVGVLIHAVAREITTPANAVKCATLWLYNPLAINIATRGSCDAMMALVPVTAALAAFARLDKSSFAHSLDRRRLGLPLLSGLCLGVAAHARIYPVLYGPCTLVAVYHAAGLAAAAAFACGCALGGGVPTAICLWTDTFAEAGDMPYLSHALLYHTKRVDFRHNFAPHWLPAYLSRFRGGDADDSNGTTYAEHIVAGPNYPQLAAVAATMWATIPSQHAPGAKTRQLVVCYLCSTMAFVALNKVITAQYFVWWIVFLSFLPIYCSRWRGVLLSCAVWVVAHGAWLACAYQLEFTSPPPTGAAAWTHAASCAFVTMKCLLVCVTLQLARKENVM</sequence>
<keyword evidence="14" id="KW-1185">Reference proteome</keyword>
<dbReference type="GO" id="GO:0051751">
    <property type="term" value="F:alpha-1,4-mannosyltransferase activity"/>
    <property type="evidence" value="ECO:0007669"/>
    <property type="project" value="InterPro"/>
</dbReference>
<feature type="transmembrane region" description="Helical" evidence="11">
    <location>
        <begin position="397"/>
        <end position="421"/>
    </location>
</feature>
<evidence type="ECO:0000256" key="11">
    <source>
        <dbReference type="RuleBase" id="RU365064"/>
    </source>
</evidence>
<dbReference type="Proteomes" id="UP000660262">
    <property type="component" value="Unassembled WGS sequence"/>
</dbReference>
<organism evidence="13 14">
    <name type="scientific">Pycnococcus provasolii</name>
    <dbReference type="NCBI Taxonomy" id="41880"/>
    <lineage>
        <taxon>Eukaryota</taxon>
        <taxon>Viridiplantae</taxon>
        <taxon>Chlorophyta</taxon>
        <taxon>Pseudoscourfieldiophyceae</taxon>
        <taxon>Pseudoscourfieldiales</taxon>
        <taxon>Pycnococcaceae</taxon>
        <taxon>Pycnococcus</taxon>
    </lineage>
</organism>
<dbReference type="EMBL" id="BNJQ01000017">
    <property type="protein sequence ID" value="GHP07470.1"/>
    <property type="molecule type" value="Genomic_DNA"/>
</dbReference>
<keyword evidence="8 11" id="KW-0256">Endoplasmic reticulum</keyword>
<evidence type="ECO:0000256" key="7">
    <source>
        <dbReference type="ARBA" id="ARBA00022692"/>
    </source>
</evidence>
<dbReference type="PANTHER" id="PTHR12886">
    <property type="entry name" value="PIG-M MANNOSYLTRANSFERASE"/>
    <property type="match status" value="1"/>
</dbReference>
<name>A0A830HNU7_9CHLO</name>
<comment type="similarity">
    <text evidence="3 11">Belongs to the PIGM family.</text>
</comment>
<comment type="caution">
    <text evidence="11">Lacks conserved residue(s) required for the propagation of feature annotation.</text>
</comment>
<reference evidence="13" key="1">
    <citation type="submission" date="2020-10" db="EMBL/GenBank/DDBJ databases">
        <title>Unveiling of a novel bifunctional photoreceptor, Dualchrome1, isolated from a cosmopolitan green alga.</title>
        <authorList>
            <person name="Suzuki S."/>
            <person name="Kawachi M."/>
        </authorList>
    </citation>
    <scope>NUCLEOTIDE SEQUENCE</scope>
    <source>
        <strain evidence="13">NIES 2893</strain>
    </source>
</reference>